<dbReference type="RefSeq" id="WP_176948501.1">
    <property type="nucleotide sequence ID" value="NZ_JABXYK010000002.1"/>
</dbReference>
<evidence type="ECO:0000313" key="2">
    <source>
        <dbReference type="Proteomes" id="UP000659172"/>
    </source>
</evidence>
<protein>
    <submittedName>
        <fullName evidence="1">Uncharacterized protein</fullName>
    </submittedName>
</protein>
<dbReference type="EMBL" id="JABXYK010000002">
    <property type="protein sequence ID" value="NVP54486.1"/>
    <property type="molecule type" value="Genomic_DNA"/>
</dbReference>
<evidence type="ECO:0000313" key="1">
    <source>
        <dbReference type="EMBL" id="NVP54486.1"/>
    </source>
</evidence>
<proteinExistence type="predicted"/>
<comment type="caution">
    <text evidence="1">The sequence shown here is derived from an EMBL/GenBank/DDBJ whole genome shotgun (WGS) entry which is preliminary data.</text>
</comment>
<reference evidence="1 2" key="1">
    <citation type="submission" date="2020-06" db="EMBL/GenBank/DDBJ databases">
        <title>Rhizobium sp.nov. isolated from the tomato plant.</title>
        <authorList>
            <person name="Thin K.K."/>
            <person name="Zhang X."/>
            <person name="He S."/>
        </authorList>
    </citation>
    <scope>NUCLEOTIDE SEQUENCE [LARGE SCALE GENOMIC DNA]</scope>
    <source>
        <strain evidence="1 2">DBTS2</strain>
    </source>
</reference>
<keyword evidence="2" id="KW-1185">Reference proteome</keyword>
<dbReference type="Proteomes" id="UP000659172">
    <property type="component" value="Unassembled WGS sequence"/>
</dbReference>
<gene>
    <name evidence="1" type="ORF">HV823_04355</name>
</gene>
<organism evidence="1 2">
    <name type="scientific">Mycoplana rhizolycopersici</name>
    <dbReference type="NCBI Taxonomy" id="2746702"/>
    <lineage>
        <taxon>Bacteria</taxon>
        <taxon>Pseudomonadati</taxon>
        <taxon>Pseudomonadota</taxon>
        <taxon>Alphaproteobacteria</taxon>
        <taxon>Hyphomicrobiales</taxon>
        <taxon>Rhizobiaceae</taxon>
        <taxon>Mycoplana</taxon>
    </lineage>
</organism>
<accession>A0ABX2Q9T9</accession>
<name>A0ABX2Q9T9_9HYPH</name>
<sequence length="77" mass="8661">MIRYITRPDTAAAVAARPRCVRSLEERMADEMRELAFAGDNVSVEALVARGWTRPTVLRLHEKAVAIARRKSVRQVA</sequence>